<dbReference type="Pfam" id="PF03060">
    <property type="entry name" value="NMO"/>
    <property type="match status" value="1"/>
</dbReference>
<protein>
    <submittedName>
        <fullName evidence="5">Unannotated protein</fullName>
    </submittedName>
</protein>
<organism evidence="5">
    <name type="scientific">freshwater metagenome</name>
    <dbReference type="NCBI Taxonomy" id="449393"/>
    <lineage>
        <taxon>unclassified sequences</taxon>
        <taxon>metagenomes</taxon>
        <taxon>ecological metagenomes</taxon>
    </lineage>
</organism>
<feature type="region of interest" description="Disordered" evidence="4">
    <location>
        <begin position="243"/>
        <end position="264"/>
    </location>
</feature>
<dbReference type="PANTHER" id="PTHR32332">
    <property type="entry name" value="2-NITROPROPANE DIOXYGENASE"/>
    <property type="match status" value="1"/>
</dbReference>
<evidence type="ECO:0000256" key="2">
    <source>
        <dbReference type="ARBA" id="ARBA00022643"/>
    </source>
</evidence>
<dbReference type="PANTHER" id="PTHR32332:SF33">
    <property type="entry name" value="NITRONATE MONOOXYGENASE DOMAIN-CONTAINING PROTEIN"/>
    <property type="match status" value="1"/>
</dbReference>
<dbReference type="Gene3D" id="3.20.20.70">
    <property type="entry name" value="Aldolase class I"/>
    <property type="match status" value="2"/>
</dbReference>
<evidence type="ECO:0000256" key="1">
    <source>
        <dbReference type="ARBA" id="ARBA00022630"/>
    </source>
</evidence>
<dbReference type="SUPFAM" id="SSF51412">
    <property type="entry name" value="Inosine monophosphate dehydrogenase (IMPDH)"/>
    <property type="match status" value="1"/>
</dbReference>
<sequence>MTFARPFPTVIQGGMGIAVSSWKMAQAVSRAGALGVVSGTAIDAVIARRLQDGDSDGSVRRAISHFPDADIAAEALRFYFIDGGKSAHAPYLLAPKLTLKPGVFASQFLVLANFVEVWLAKEGHDGQVGINFLEKIQMATPASIYGALLADVDYILIGAGIPSEIPRIIRELVDHKKARISITVEHATEKYFLDFDPSIIKGVKNFPLNKPIFLAIISSHALAAYLNRDEEVRPDGFVVEGTSAGGHNAPPRGNTPVGADGQSQFSTKDDADIAKVKATGLPFWLAGGFATPKKVQQAQELGAVGVQAGSIFALSTDSGLTEELRMQTLARIADHALRVITDPLGSPTSFPFKYAEIAGTISDATVFESRIKLCDLGFLRTVVERDNHKIAYRCSGEPEKTFKFKGGDQGGTQGKKCLCNALMANIGMPQVRVSGYEEPALLTLGSDLEGEEELLIQYPAGWSASEAVAYLLGS</sequence>
<evidence type="ECO:0000256" key="4">
    <source>
        <dbReference type="SAM" id="MobiDB-lite"/>
    </source>
</evidence>
<dbReference type="InterPro" id="IPR013785">
    <property type="entry name" value="Aldolase_TIM"/>
</dbReference>
<dbReference type="EMBL" id="CAEZZF010000008">
    <property type="protein sequence ID" value="CAB4744624.1"/>
    <property type="molecule type" value="Genomic_DNA"/>
</dbReference>
<keyword evidence="3" id="KW-0560">Oxidoreductase</keyword>
<keyword evidence="1" id="KW-0285">Flavoprotein</keyword>
<dbReference type="InterPro" id="IPR004136">
    <property type="entry name" value="NMO"/>
</dbReference>
<dbReference type="EMBL" id="CAFBQN010000006">
    <property type="protein sequence ID" value="CAB5053079.1"/>
    <property type="molecule type" value="Genomic_DNA"/>
</dbReference>
<keyword evidence="2" id="KW-0288">FMN</keyword>
<dbReference type="EMBL" id="CAFBPE010000006">
    <property type="protein sequence ID" value="CAB4999563.1"/>
    <property type="molecule type" value="Genomic_DNA"/>
</dbReference>
<name>A0A6J6TCX2_9ZZZZ</name>
<dbReference type="AlphaFoldDB" id="A0A6J6TCX2"/>
<evidence type="ECO:0000313" key="5">
    <source>
        <dbReference type="EMBL" id="CAB4744624.1"/>
    </source>
</evidence>
<evidence type="ECO:0000313" key="7">
    <source>
        <dbReference type="EMBL" id="CAB5053079.1"/>
    </source>
</evidence>
<reference evidence="5" key="1">
    <citation type="submission" date="2020-05" db="EMBL/GenBank/DDBJ databases">
        <authorList>
            <person name="Chiriac C."/>
            <person name="Salcher M."/>
            <person name="Ghai R."/>
            <person name="Kavagutti S V."/>
        </authorList>
    </citation>
    <scope>NUCLEOTIDE SEQUENCE</scope>
</reference>
<evidence type="ECO:0000256" key="3">
    <source>
        <dbReference type="ARBA" id="ARBA00023002"/>
    </source>
</evidence>
<gene>
    <name evidence="5" type="ORF">UFOPK2837_00232</name>
    <name evidence="6" type="ORF">UFOPK4065_00175</name>
    <name evidence="7" type="ORF">UFOPK4319_00207</name>
</gene>
<evidence type="ECO:0000313" key="6">
    <source>
        <dbReference type="EMBL" id="CAB4999563.1"/>
    </source>
</evidence>
<proteinExistence type="predicted"/>
<dbReference type="GO" id="GO:0018580">
    <property type="term" value="F:nitronate monooxygenase activity"/>
    <property type="evidence" value="ECO:0007669"/>
    <property type="project" value="InterPro"/>
</dbReference>
<accession>A0A6J6TCX2</accession>
<dbReference type="CDD" id="cd04730">
    <property type="entry name" value="NPD_like"/>
    <property type="match status" value="1"/>
</dbReference>